<reference evidence="2 3" key="1">
    <citation type="submission" date="2024-06" db="EMBL/GenBank/DDBJ databases">
        <title>A chromosome-level genome assembly of beet webworm, Loxostege sticticalis.</title>
        <authorList>
            <person name="Zhang Y."/>
        </authorList>
    </citation>
    <scope>NUCLEOTIDE SEQUENCE [LARGE SCALE GENOMIC DNA]</scope>
    <source>
        <strain evidence="2">AQ026</strain>
        <tissue evidence="2">Whole body</tissue>
    </source>
</reference>
<comment type="similarity">
    <text evidence="1">Belongs to the Cyclase 1 superfamily.</text>
</comment>
<protein>
    <submittedName>
        <fullName evidence="2">Uncharacterized protein</fullName>
    </submittedName>
</protein>
<dbReference type="InterPro" id="IPR007325">
    <property type="entry name" value="KFase/CYL"/>
</dbReference>
<proteinExistence type="inferred from homology"/>
<dbReference type="EMBL" id="JBEUOH010000006">
    <property type="protein sequence ID" value="KAL0892715.1"/>
    <property type="molecule type" value="Genomic_DNA"/>
</dbReference>
<comment type="caution">
    <text evidence="2">The sequence shown here is derived from an EMBL/GenBank/DDBJ whole genome shotgun (WGS) entry which is preliminary data.</text>
</comment>
<organism evidence="2 3">
    <name type="scientific">Loxostege sticticalis</name>
    <name type="common">Beet webworm moth</name>
    <dbReference type="NCBI Taxonomy" id="481309"/>
    <lineage>
        <taxon>Eukaryota</taxon>
        <taxon>Metazoa</taxon>
        <taxon>Ecdysozoa</taxon>
        <taxon>Arthropoda</taxon>
        <taxon>Hexapoda</taxon>
        <taxon>Insecta</taxon>
        <taxon>Pterygota</taxon>
        <taxon>Neoptera</taxon>
        <taxon>Endopterygota</taxon>
        <taxon>Lepidoptera</taxon>
        <taxon>Glossata</taxon>
        <taxon>Ditrysia</taxon>
        <taxon>Pyraloidea</taxon>
        <taxon>Crambidae</taxon>
        <taxon>Pyraustinae</taxon>
        <taxon>Loxostege</taxon>
    </lineage>
</organism>
<dbReference type="SUPFAM" id="SSF102198">
    <property type="entry name" value="Putative cyclase"/>
    <property type="match status" value="1"/>
</dbReference>
<gene>
    <name evidence="2" type="ORF">ABMA27_014432</name>
</gene>
<evidence type="ECO:0000313" key="3">
    <source>
        <dbReference type="Proteomes" id="UP001549920"/>
    </source>
</evidence>
<sequence length="290" mass="32570">MYRIIFYAVMIEHCFGAMKIEHNNENHDNMGMINVVDLTKPTTWKELSSYYMAVERHWKMCINCGVPGLGTAMHLDFANSEPGSMHPAIIPTEFLLTRLSIIDVSALTKLHPSLVLSLDVALQWMSVKTDPKEPTLLLFKFGWKAEPGTKRTCVCETPGLSYELAEWIAANLSHVVGVATDTPTLESEQTREFTTRTINNLLGKSGVYMIENVNLKRKVPETGCMAIAMPLMLLHSNYVPTRLTAFCPSTKTDHRVMIALKKHGDGGKRVGSRVYDVDLEEIMDEMSFTL</sequence>
<evidence type="ECO:0000313" key="2">
    <source>
        <dbReference type="EMBL" id="KAL0892715.1"/>
    </source>
</evidence>
<dbReference type="Gene3D" id="3.50.30.50">
    <property type="entry name" value="Putative cyclase"/>
    <property type="match status" value="1"/>
</dbReference>
<dbReference type="Proteomes" id="UP001549920">
    <property type="component" value="Unassembled WGS sequence"/>
</dbReference>
<name>A0ABR3I8Y5_LOXSC</name>
<accession>A0ABR3I8Y5</accession>
<dbReference type="InterPro" id="IPR037175">
    <property type="entry name" value="KFase_sf"/>
</dbReference>
<dbReference type="Pfam" id="PF04199">
    <property type="entry name" value="Cyclase"/>
    <property type="match status" value="1"/>
</dbReference>
<evidence type="ECO:0000256" key="1">
    <source>
        <dbReference type="ARBA" id="ARBA00007865"/>
    </source>
</evidence>
<keyword evidence="3" id="KW-1185">Reference proteome</keyword>